<sequence length="378" mass="42205">MDRDLTVHHQLALPATALRRRLLACTVDAAWAHFLHPRLSHAHVGQVRESQTKLCRSFDRFDNQCETSVGDVSSTRDRSATELLSCDLEQRQQLQQHMQMQRCSEDQYMNEWESHVTPRSTGSGAVVGQVWRLSRDPEGCRVVQEHLVADTASALGAELKGHVWEALRCPNANHVLQKAISLAGDSLSRLVIGELLAKDQNAAFHAARHRYGCRVIQRVFEYGSPAQTRILGDALMPKAVSLSTHPFGNYVMQRFLQHGTCDQRHRLCQSFERDIGIVGVDSHGSAVLEKALHHASEDDQLSLERSILKCPGVLVKLACDRHGTVAVQHMMQTLEGSDLFEAQNQLREHGDKLRASRFGRLVLHRLESLDLDCASGGA</sequence>
<dbReference type="InterPro" id="IPR033133">
    <property type="entry name" value="PUM-HD"/>
</dbReference>
<evidence type="ECO:0000256" key="1">
    <source>
        <dbReference type="ARBA" id="ARBA00022737"/>
    </source>
</evidence>
<feature type="repeat" description="Pumilio" evidence="2">
    <location>
        <begin position="234"/>
        <end position="269"/>
    </location>
</feature>
<keyword evidence="1" id="KW-0677">Repeat</keyword>
<dbReference type="PROSITE" id="PS50302">
    <property type="entry name" value="PUM"/>
    <property type="match status" value="2"/>
</dbReference>
<evidence type="ECO:0000313" key="4">
    <source>
        <dbReference type="EMBL" id="CAD8853245.1"/>
    </source>
</evidence>
<dbReference type="InterPro" id="IPR016024">
    <property type="entry name" value="ARM-type_fold"/>
</dbReference>
<dbReference type="InterPro" id="IPR011989">
    <property type="entry name" value="ARM-like"/>
</dbReference>
<reference evidence="4" key="1">
    <citation type="submission" date="2021-01" db="EMBL/GenBank/DDBJ databases">
        <authorList>
            <person name="Corre E."/>
            <person name="Pelletier E."/>
            <person name="Niang G."/>
            <person name="Scheremetjew M."/>
            <person name="Finn R."/>
            <person name="Kale V."/>
            <person name="Holt S."/>
            <person name="Cochrane G."/>
            <person name="Meng A."/>
            <person name="Brown T."/>
            <person name="Cohen L."/>
        </authorList>
    </citation>
    <scope>NUCLEOTIDE SEQUENCE</scope>
</reference>
<protein>
    <recommendedName>
        <fullName evidence="3">PUM-HD domain-containing protein</fullName>
    </recommendedName>
</protein>
<dbReference type="SUPFAM" id="SSF48371">
    <property type="entry name" value="ARM repeat"/>
    <property type="match status" value="1"/>
</dbReference>
<name>A0A7S1AGZ2_NOCSC</name>
<feature type="domain" description="PUM-HD" evidence="3">
    <location>
        <begin position="18"/>
        <end position="370"/>
    </location>
</feature>
<proteinExistence type="predicted"/>
<dbReference type="Pfam" id="PF00806">
    <property type="entry name" value="PUF"/>
    <property type="match status" value="6"/>
</dbReference>
<evidence type="ECO:0000259" key="3">
    <source>
        <dbReference type="PROSITE" id="PS50303"/>
    </source>
</evidence>
<dbReference type="PROSITE" id="PS50303">
    <property type="entry name" value="PUM_HD"/>
    <property type="match status" value="1"/>
</dbReference>
<dbReference type="PANTHER" id="PTHR12537:SF12">
    <property type="entry name" value="MATERNAL PROTEIN PUMILIO"/>
    <property type="match status" value="1"/>
</dbReference>
<dbReference type="GO" id="GO:0010608">
    <property type="term" value="P:post-transcriptional regulation of gene expression"/>
    <property type="evidence" value="ECO:0007669"/>
    <property type="project" value="TreeGrafter"/>
</dbReference>
<dbReference type="PANTHER" id="PTHR12537">
    <property type="entry name" value="RNA BINDING PROTEIN PUMILIO-RELATED"/>
    <property type="match status" value="1"/>
</dbReference>
<dbReference type="Gene3D" id="1.25.10.10">
    <property type="entry name" value="Leucine-rich Repeat Variant"/>
    <property type="match status" value="1"/>
</dbReference>
<organism evidence="4">
    <name type="scientific">Noctiluca scintillans</name>
    <name type="common">Sea sparkle</name>
    <name type="synonym">Red tide dinoflagellate</name>
    <dbReference type="NCBI Taxonomy" id="2966"/>
    <lineage>
        <taxon>Eukaryota</taxon>
        <taxon>Sar</taxon>
        <taxon>Alveolata</taxon>
        <taxon>Dinophyceae</taxon>
        <taxon>Noctilucales</taxon>
        <taxon>Noctilucaceae</taxon>
        <taxon>Noctiluca</taxon>
    </lineage>
</organism>
<feature type="repeat" description="Pumilio" evidence="2">
    <location>
        <begin position="194"/>
        <end position="233"/>
    </location>
</feature>
<dbReference type="InterPro" id="IPR001313">
    <property type="entry name" value="Pumilio_RNA-bd_rpt"/>
</dbReference>
<evidence type="ECO:0000256" key="2">
    <source>
        <dbReference type="PROSITE-ProRule" id="PRU00317"/>
    </source>
</evidence>
<dbReference type="SMART" id="SM00025">
    <property type="entry name" value="Pumilio"/>
    <property type="match status" value="5"/>
</dbReference>
<dbReference type="GO" id="GO:0003729">
    <property type="term" value="F:mRNA binding"/>
    <property type="evidence" value="ECO:0007669"/>
    <property type="project" value="TreeGrafter"/>
</dbReference>
<gene>
    <name evidence="4" type="ORF">NSCI0253_LOCUS27595</name>
</gene>
<accession>A0A7S1AGZ2</accession>
<dbReference type="AlphaFoldDB" id="A0A7S1AGZ2"/>
<dbReference type="EMBL" id="HBFQ01038928">
    <property type="protein sequence ID" value="CAD8853245.1"/>
    <property type="molecule type" value="Transcribed_RNA"/>
</dbReference>
<dbReference type="GO" id="GO:0005737">
    <property type="term" value="C:cytoplasm"/>
    <property type="evidence" value="ECO:0007669"/>
    <property type="project" value="TreeGrafter"/>
</dbReference>